<proteinExistence type="predicted"/>
<name>A0A4Z0NRD3_9HYPH</name>
<evidence type="ECO:0000313" key="1">
    <source>
        <dbReference type="EMBL" id="TGD99105.1"/>
    </source>
</evidence>
<dbReference type="AlphaFoldDB" id="A0A4Z0NRD3"/>
<keyword evidence="2" id="KW-1185">Reference proteome</keyword>
<dbReference type="OrthoDB" id="8377146at2"/>
<reference evidence="1 2" key="1">
    <citation type="submission" date="2019-04" db="EMBL/GenBank/DDBJ databases">
        <authorList>
            <person name="Feng G."/>
            <person name="Zhu H."/>
        </authorList>
    </citation>
    <scope>NUCLEOTIDE SEQUENCE [LARGE SCALE GENOMIC DNA]</scope>
    <source>
        <strain evidence="1 2">6HR-1</strain>
    </source>
</reference>
<dbReference type="Pfam" id="PF22091">
    <property type="entry name" value="DUF6941"/>
    <property type="match status" value="1"/>
</dbReference>
<sequence length="142" mass="15864">MPHNTATIRSVLLCDDIRQEITGKIILIGLYSTVIGLAKIPSKIRFRSAIILDIPDGGDYKMIFRLIDHSDNSIMETEMELSAVEPGNNILLPGFVFGINVDKPSNIEIQYQDGGWQTIGTWQIRTVDEREQSLSLESATDD</sequence>
<accession>A0A4Z0NRD3</accession>
<gene>
    <name evidence="1" type="ORF">EU555_14500</name>
</gene>
<evidence type="ECO:0000313" key="2">
    <source>
        <dbReference type="Proteomes" id="UP000297535"/>
    </source>
</evidence>
<organism evidence="1 2">
    <name type="scientific">Methylobacterium nonmethylotrophicum</name>
    <dbReference type="NCBI Taxonomy" id="1141884"/>
    <lineage>
        <taxon>Bacteria</taxon>
        <taxon>Pseudomonadati</taxon>
        <taxon>Pseudomonadota</taxon>
        <taxon>Alphaproteobacteria</taxon>
        <taxon>Hyphomicrobiales</taxon>
        <taxon>Methylobacteriaceae</taxon>
        <taxon>Methylobacterium</taxon>
    </lineage>
</organism>
<dbReference type="EMBL" id="SRLB01000009">
    <property type="protein sequence ID" value="TGD99105.1"/>
    <property type="molecule type" value="Genomic_DNA"/>
</dbReference>
<dbReference type="Proteomes" id="UP000297535">
    <property type="component" value="Unassembled WGS sequence"/>
</dbReference>
<protein>
    <submittedName>
        <fullName evidence="1">Uncharacterized protein</fullName>
    </submittedName>
</protein>
<comment type="caution">
    <text evidence="1">The sequence shown here is derived from an EMBL/GenBank/DDBJ whole genome shotgun (WGS) entry which is preliminary data.</text>
</comment>
<dbReference type="InterPro" id="IPR054221">
    <property type="entry name" value="DUF6941"/>
</dbReference>
<dbReference type="RefSeq" id="WP_135415343.1">
    <property type="nucleotide sequence ID" value="NZ_SRLB01000009.1"/>
</dbReference>